<evidence type="ECO:0000256" key="1">
    <source>
        <dbReference type="ARBA" id="ARBA00022649"/>
    </source>
</evidence>
<dbReference type="GO" id="GO:0016787">
    <property type="term" value="F:hydrolase activity"/>
    <property type="evidence" value="ECO:0007669"/>
    <property type="project" value="UniProtKB-KW"/>
</dbReference>
<accession>A0A8S5S2C7</accession>
<keyword evidence="2" id="KW-0540">Nuclease</keyword>
<organism evidence="7">
    <name type="scientific">Siphoviridae sp. ctCIv11</name>
    <dbReference type="NCBI Taxonomy" id="2827806"/>
    <lineage>
        <taxon>Viruses</taxon>
        <taxon>Duplodnaviria</taxon>
        <taxon>Heunggongvirae</taxon>
        <taxon>Uroviricota</taxon>
        <taxon>Caudoviricetes</taxon>
    </lineage>
</organism>
<dbReference type="InterPro" id="IPR012933">
    <property type="entry name" value="HicA_mRNA_interferase"/>
</dbReference>
<dbReference type="GO" id="GO:0003729">
    <property type="term" value="F:mRNA binding"/>
    <property type="evidence" value="ECO:0007669"/>
    <property type="project" value="InterPro"/>
</dbReference>
<evidence type="ECO:0008006" key="8">
    <source>
        <dbReference type="Google" id="ProtNLM"/>
    </source>
</evidence>
<evidence type="ECO:0000256" key="6">
    <source>
        <dbReference type="ARBA" id="ARBA00023016"/>
    </source>
</evidence>
<dbReference type="GO" id="GO:0004519">
    <property type="term" value="F:endonuclease activity"/>
    <property type="evidence" value="ECO:0007669"/>
    <property type="project" value="UniProtKB-KW"/>
</dbReference>
<name>A0A8S5S2C7_9CAUD</name>
<dbReference type="SUPFAM" id="SSF54786">
    <property type="entry name" value="YcfA/nrd intein domain"/>
    <property type="match status" value="1"/>
</dbReference>
<proteinExistence type="predicted"/>
<keyword evidence="6" id="KW-0346">Stress response</keyword>
<keyword evidence="5" id="KW-0694">RNA-binding</keyword>
<evidence type="ECO:0000256" key="2">
    <source>
        <dbReference type="ARBA" id="ARBA00022722"/>
    </source>
</evidence>
<dbReference type="Pfam" id="PF07927">
    <property type="entry name" value="HicA_toxin"/>
    <property type="match status" value="1"/>
</dbReference>
<reference evidence="7" key="1">
    <citation type="journal article" date="2021" name="Proc. Natl. Acad. Sci. U.S.A.">
        <title>A Catalog of Tens of Thousands of Viruses from Human Metagenomes Reveals Hidden Associations with Chronic Diseases.</title>
        <authorList>
            <person name="Tisza M.J."/>
            <person name="Buck C.B."/>
        </authorList>
    </citation>
    <scope>NUCLEOTIDE SEQUENCE</scope>
    <source>
        <strain evidence="7">CtCIv11</strain>
    </source>
</reference>
<dbReference type="Gene3D" id="3.30.920.30">
    <property type="entry name" value="Hypothetical protein"/>
    <property type="match status" value="1"/>
</dbReference>
<protein>
    <recommendedName>
        <fullName evidence="8">Type II toxin-antitoxin system HicA family toxin</fullName>
    </recommendedName>
</protein>
<sequence length="67" mass="8268">MVLMTYRRTKQLREFEPILYRNGYRFARCKGSHFIYINRTSHKIITVNKDLNRMVRERLIKEMECAK</sequence>
<evidence type="ECO:0000256" key="4">
    <source>
        <dbReference type="ARBA" id="ARBA00022801"/>
    </source>
</evidence>
<keyword evidence="3" id="KW-0255">Endonuclease</keyword>
<evidence type="ECO:0000313" key="7">
    <source>
        <dbReference type="EMBL" id="DAF44826.1"/>
    </source>
</evidence>
<keyword evidence="4" id="KW-0378">Hydrolase</keyword>
<dbReference type="InterPro" id="IPR038570">
    <property type="entry name" value="HicA_sf"/>
</dbReference>
<dbReference type="EMBL" id="BK032513">
    <property type="protein sequence ID" value="DAF44826.1"/>
    <property type="molecule type" value="Genomic_DNA"/>
</dbReference>
<evidence type="ECO:0000256" key="5">
    <source>
        <dbReference type="ARBA" id="ARBA00022884"/>
    </source>
</evidence>
<keyword evidence="1" id="KW-1277">Toxin-antitoxin system</keyword>
<evidence type="ECO:0000256" key="3">
    <source>
        <dbReference type="ARBA" id="ARBA00022759"/>
    </source>
</evidence>